<reference evidence="1" key="2">
    <citation type="journal article" date="2015" name="Fish Shellfish Immunol.">
        <title>Early steps in the European eel (Anguilla anguilla)-Vibrio vulnificus interaction in the gills: Role of the RtxA13 toxin.</title>
        <authorList>
            <person name="Callol A."/>
            <person name="Pajuelo D."/>
            <person name="Ebbesson L."/>
            <person name="Teles M."/>
            <person name="MacKenzie S."/>
            <person name="Amaro C."/>
        </authorList>
    </citation>
    <scope>NUCLEOTIDE SEQUENCE</scope>
</reference>
<dbReference type="AlphaFoldDB" id="A0A0E9VFY8"/>
<name>A0A0E9VFY8_ANGAN</name>
<dbReference type="EMBL" id="GBXM01032459">
    <property type="protein sequence ID" value="JAH76118.1"/>
    <property type="molecule type" value="Transcribed_RNA"/>
</dbReference>
<reference evidence="1" key="1">
    <citation type="submission" date="2014-11" db="EMBL/GenBank/DDBJ databases">
        <authorList>
            <person name="Amaro Gonzalez C."/>
        </authorList>
    </citation>
    <scope>NUCLEOTIDE SEQUENCE</scope>
</reference>
<evidence type="ECO:0000313" key="1">
    <source>
        <dbReference type="EMBL" id="JAH76118.1"/>
    </source>
</evidence>
<organism evidence="1">
    <name type="scientific">Anguilla anguilla</name>
    <name type="common">European freshwater eel</name>
    <name type="synonym">Muraena anguilla</name>
    <dbReference type="NCBI Taxonomy" id="7936"/>
    <lineage>
        <taxon>Eukaryota</taxon>
        <taxon>Metazoa</taxon>
        <taxon>Chordata</taxon>
        <taxon>Craniata</taxon>
        <taxon>Vertebrata</taxon>
        <taxon>Euteleostomi</taxon>
        <taxon>Actinopterygii</taxon>
        <taxon>Neopterygii</taxon>
        <taxon>Teleostei</taxon>
        <taxon>Anguilliformes</taxon>
        <taxon>Anguillidae</taxon>
        <taxon>Anguilla</taxon>
    </lineage>
</organism>
<proteinExistence type="predicted"/>
<accession>A0A0E9VFY8</accession>
<sequence length="17" mass="2005">MLFVNILETVTTSVYFQ</sequence>
<protein>
    <submittedName>
        <fullName evidence="1">Uncharacterized protein</fullName>
    </submittedName>
</protein>